<dbReference type="EMBL" id="UINC01036608">
    <property type="protein sequence ID" value="SVB30844.1"/>
    <property type="molecule type" value="Genomic_DNA"/>
</dbReference>
<organism evidence="1">
    <name type="scientific">marine metagenome</name>
    <dbReference type="NCBI Taxonomy" id="408172"/>
    <lineage>
        <taxon>unclassified sequences</taxon>
        <taxon>metagenomes</taxon>
        <taxon>ecological metagenomes</taxon>
    </lineage>
</organism>
<sequence>MRRNVTTNFVAFCDLGKVVPPTTKNLARGRIHVGEQPRG</sequence>
<gene>
    <name evidence="1" type="ORF">METZ01_LOCUS183698</name>
</gene>
<protein>
    <submittedName>
        <fullName evidence="1">Uncharacterized protein</fullName>
    </submittedName>
</protein>
<accession>A0A382CYG3</accession>
<evidence type="ECO:0000313" key="1">
    <source>
        <dbReference type="EMBL" id="SVB30844.1"/>
    </source>
</evidence>
<reference evidence="1" key="1">
    <citation type="submission" date="2018-05" db="EMBL/GenBank/DDBJ databases">
        <authorList>
            <person name="Lanie J.A."/>
            <person name="Ng W.-L."/>
            <person name="Kazmierczak K.M."/>
            <person name="Andrzejewski T.M."/>
            <person name="Davidsen T.M."/>
            <person name="Wayne K.J."/>
            <person name="Tettelin H."/>
            <person name="Glass J.I."/>
            <person name="Rusch D."/>
            <person name="Podicherti R."/>
            <person name="Tsui H.-C.T."/>
            <person name="Winkler M.E."/>
        </authorList>
    </citation>
    <scope>NUCLEOTIDE SEQUENCE</scope>
</reference>
<dbReference type="AlphaFoldDB" id="A0A382CYG3"/>
<proteinExistence type="predicted"/>
<feature type="non-terminal residue" evidence="1">
    <location>
        <position position="39"/>
    </location>
</feature>
<name>A0A382CYG3_9ZZZZ</name>